<organism evidence="2 3">
    <name type="scientific">Halorhabdus utahensis (strain DSM 12940 / JCM 11049 / AX-2)</name>
    <dbReference type="NCBI Taxonomy" id="519442"/>
    <lineage>
        <taxon>Archaea</taxon>
        <taxon>Methanobacteriati</taxon>
        <taxon>Methanobacteriota</taxon>
        <taxon>Stenosarchaea group</taxon>
        <taxon>Halobacteria</taxon>
        <taxon>Halobacteriales</taxon>
        <taxon>Haloarculaceae</taxon>
        <taxon>Halorhabdus</taxon>
    </lineage>
</organism>
<feature type="transmembrane region" description="Helical" evidence="1">
    <location>
        <begin position="12"/>
        <end position="34"/>
    </location>
</feature>
<protein>
    <recommendedName>
        <fullName evidence="4">Cox cluster protein</fullName>
    </recommendedName>
</protein>
<name>C7NNK4_HALUD</name>
<gene>
    <name evidence="2" type="ordered locus">Huta_0043</name>
</gene>
<keyword evidence="3" id="KW-1185">Reference proteome</keyword>
<sequence length="90" mass="9566">MQLGELDRETVLDLTVNAIPLGILTFFFVAFVVASPFGWNSVASGLQLAIVGSMIVLLGVLSYYAGRAVSRAEADGEPEEPPGVVPETRE</sequence>
<dbReference type="AlphaFoldDB" id="C7NNK4"/>
<keyword evidence="1" id="KW-0472">Membrane</keyword>
<dbReference type="HOGENOM" id="CLU_149762_1_0_2"/>
<dbReference type="InterPro" id="IPR046506">
    <property type="entry name" value="DUF6684"/>
</dbReference>
<dbReference type="OrthoDB" id="306958at2157"/>
<dbReference type="Proteomes" id="UP000002071">
    <property type="component" value="Chromosome"/>
</dbReference>
<evidence type="ECO:0000313" key="3">
    <source>
        <dbReference type="Proteomes" id="UP000002071"/>
    </source>
</evidence>
<reference evidence="2 3" key="1">
    <citation type="journal article" date="2009" name="Stand. Genomic Sci.">
        <title>Complete genome sequence of Halorhabdus utahensis type strain (AX-2).</title>
        <authorList>
            <person name="Anderson I."/>
            <person name="Tindall B.J."/>
            <person name="Pomrenke H."/>
            <person name="Goker M."/>
            <person name="Lapidus A."/>
            <person name="Nolan M."/>
            <person name="Copeland A."/>
            <person name="Glavina Del Rio T."/>
            <person name="Chen F."/>
            <person name="Tice H."/>
            <person name="Cheng J.F."/>
            <person name="Lucas S."/>
            <person name="Chertkov O."/>
            <person name="Bruce D."/>
            <person name="Brettin T."/>
            <person name="Detter J.C."/>
            <person name="Han C."/>
            <person name="Goodwin L."/>
            <person name="Land M."/>
            <person name="Hauser L."/>
            <person name="Chang Y.J."/>
            <person name="Jeffries C.D."/>
            <person name="Pitluck S."/>
            <person name="Pati A."/>
            <person name="Mavromatis K."/>
            <person name="Ivanova N."/>
            <person name="Ovchinnikova G."/>
            <person name="Chen A."/>
            <person name="Palaniappan K."/>
            <person name="Chain P."/>
            <person name="Rohde M."/>
            <person name="Bristow J."/>
            <person name="Eisen J.A."/>
            <person name="Markowitz V."/>
            <person name="Hugenholtz P."/>
            <person name="Kyrpides N.C."/>
            <person name="Klenk H.P."/>
        </authorList>
    </citation>
    <scope>NUCLEOTIDE SEQUENCE [LARGE SCALE GENOMIC DNA]</scope>
    <source>
        <strain evidence="3">DSM 12940 / JCM 11049 / AX-2</strain>
    </source>
</reference>
<dbReference type="Pfam" id="PF20389">
    <property type="entry name" value="DUF6684"/>
    <property type="match status" value="1"/>
</dbReference>
<dbReference type="STRING" id="519442.Huta_0043"/>
<dbReference type="EMBL" id="CP001687">
    <property type="protein sequence ID" value="ACV10232.1"/>
    <property type="molecule type" value="Genomic_DNA"/>
</dbReference>
<evidence type="ECO:0000256" key="1">
    <source>
        <dbReference type="SAM" id="Phobius"/>
    </source>
</evidence>
<dbReference type="RefSeq" id="WP_012795109.1">
    <property type="nucleotide sequence ID" value="NC_013158.1"/>
</dbReference>
<evidence type="ECO:0000313" key="2">
    <source>
        <dbReference type="EMBL" id="ACV10232.1"/>
    </source>
</evidence>
<evidence type="ECO:0008006" key="4">
    <source>
        <dbReference type="Google" id="ProtNLM"/>
    </source>
</evidence>
<keyword evidence="1" id="KW-1133">Transmembrane helix</keyword>
<dbReference type="KEGG" id="hut:Huta_0043"/>
<dbReference type="eggNOG" id="arCOG06261">
    <property type="taxonomic scope" value="Archaea"/>
</dbReference>
<feature type="transmembrane region" description="Helical" evidence="1">
    <location>
        <begin position="46"/>
        <end position="65"/>
    </location>
</feature>
<dbReference type="GeneID" id="8382303"/>
<proteinExistence type="predicted"/>
<accession>C7NNK4</accession>
<keyword evidence="1" id="KW-0812">Transmembrane</keyword>